<feature type="region of interest" description="Disordered" evidence="3">
    <location>
        <begin position="29"/>
        <end position="113"/>
    </location>
</feature>
<dbReference type="EMBL" id="HBIZ01010287">
    <property type="protein sequence ID" value="CAE0753482.1"/>
    <property type="molecule type" value="Transcribed_RNA"/>
</dbReference>
<dbReference type="Pfam" id="PF00076">
    <property type="entry name" value="RRM_1"/>
    <property type="match status" value="2"/>
</dbReference>
<evidence type="ECO:0000313" key="5">
    <source>
        <dbReference type="EMBL" id="CAE0753482.1"/>
    </source>
</evidence>
<organism evidence="5">
    <name type="scientific">Chrysotila carterae</name>
    <name type="common">Marine alga</name>
    <name type="synonym">Syracosphaera carterae</name>
    <dbReference type="NCBI Taxonomy" id="13221"/>
    <lineage>
        <taxon>Eukaryota</taxon>
        <taxon>Haptista</taxon>
        <taxon>Haptophyta</taxon>
        <taxon>Prymnesiophyceae</taxon>
        <taxon>Isochrysidales</taxon>
        <taxon>Isochrysidaceae</taxon>
        <taxon>Chrysotila</taxon>
    </lineage>
</organism>
<dbReference type="InterPro" id="IPR035979">
    <property type="entry name" value="RBD_domain_sf"/>
</dbReference>
<dbReference type="AlphaFoldDB" id="A0A7S4B499"/>
<protein>
    <recommendedName>
        <fullName evidence="4">RRM domain-containing protein</fullName>
    </recommendedName>
</protein>
<dbReference type="PANTHER" id="PTHR23236:SF51">
    <property type="entry name" value="NUCLEOLAR PROTEIN 6"/>
    <property type="match status" value="1"/>
</dbReference>
<dbReference type="PROSITE" id="PS50102">
    <property type="entry name" value="RRM"/>
    <property type="match status" value="2"/>
</dbReference>
<gene>
    <name evidence="5" type="ORF">PCAR00345_LOCUS6069</name>
</gene>
<feature type="region of interest" description="Disordered" evidence="3">
    <location>
        <begin position="292"/>
        <end position="326"/>
    </location>
</feature>
<accession>A0A7S4B499</accession>
<dbReference type="CDD" id="cd00590">
    <property type="entry name" value="RRM_SF"/>
    <property type="match status" value="2"/>
</dbReference>
<reference evidence="5" key="1">
    <citation type="submission" date="2021-01" db="EMBL/GenBank/DDBJ databases">
        <authorList>
            <person name="Corre E."/>
            <person name="Pelletier E."/>
            <person name="Niang G."/>
            <person name="Scheremetjew M."/>
            <person name="Finn R."/>
            <person name="Kale V."/>
            <person name="Holt S."/>
            <person name="Cochrane G."/>
            <person name="Meng A."/>
            <person name="Brown T."/>
            <person name="Cohen L."/>
        </authorList>
    </citation>
    <scope>NUCLEOTIDE SEQUENCE</scope>
    <source>
        <strain evidence="5">CCMP645</strain>
    </source>
</reference>
<dbReference type="GO" id="GO:0042274">
    <property type="term" value="P:ribosomal small subunit biogenesis"/>
    <property type="evidence" value="ECO:0007669"/>
    <property type="project" value="TreeGrafter"/>
</dbReference>
<feature type="domain" description="RRM" evidence="4">
    <location>
        <begin position="218"/>
        <end position="293"/>
    </location>
</feature>
<evidence type="ECO:0000256" key="3">
    <source>
        <dbReference type="SAM" id="MobiDB-lite"/>
    </source>
</evidence>
<feature type="compositionally biased region" description="Polar residues" evidence="3">
    <location>
        <begin position="29"/>
        <end position="47"/>
    </location>
</feature>
<name>A0A7S4B499_CHRCT</name>
<dbReference type="GO" id="GO:0019843">
    <property type="term" value="F:rRNA binding"/>
    <property type="evidence" value="ECO:0007669"/>
    <property type="project" value="TreeGrafter"/>
</dbReference>
<evidence type="ECO:0000259" key="4">
    <source>
        <dbReference type="PROSITE" id="PS50102"/>
    </source>
</evidence>
<keyword evidence="1 2" id="KW-0694">RNA-binding</keyword>
<sequence>MVAREAQKQGRSMAKGAPAHALVSAVCNASQSSDSLANRKLSSNGVPNESMEIQKRKAKEKKERKRKERRQREAALKAEAKATGLLPRQSAQEPSKRASKKKETLPNLEQAPFKRKGKNRVFVGHLAQSTSEASLCDLFQHCGQVVEVDMLYRTSTGRFKGSAFVAFKSAKNVLAALKLNGTMLEGKQIVVQPEQHSAPESVAPHKEKSPTLAAKSSRSVFVGNVPAGADERGLRNTFRECGPIQRVKLLPAVKGIRPAFIDFREAKAAEDAVKLDGKFALNGNALQVGYSMRKAAPLSSRRSQDARKRRREKRDDARGVLALKEG</sequence>
<evidence type="ECO:0000256" key="1">
    <source>
        <dbReference type="ARBA" id="ARBA00022884"/>
    </source>
</evidence>
<dbReference type="GO" id="GO:0005730">
    <property type="term" value="C:nucleolus"/>
    <property type="evidence" value="ECO:0007669"/>
    <property type="project" value="TreeGrafter"/>
</dbReference>
<proteinExistence type="predicted"/>
<dbReference type="SUPFAM" id="SSF54928">
    <property type="entry name" value="RNA-binding domain, RBD"/>
    <property type="match status" value="2"/>
</dbReference>
<feature type="compositionally biased region" description="Basic and acidic residues" evidence="3">
    <location>
        <begin position="313"/>
        <end position="326"/>
    </location>
</feature>
<dbReference type="SMART" id="SM00360">
    <property type="entry name" value="RRM"/>
    <property type="match status" value="2"/>
</dbReference>
<dbReference type="PANTHER" id="PTHR23236">
    <property type="entry name" value="EUKARYOTIC TRANSLATION INITIATION FACTOR 4B/4H"/>
    <property type="match status" value="1"/>
</dbReference>
<dbReference type="InterPro" id="IPR012677">
    <property type="entry name" value="Nucleotide-bd_a/b_plait_sf"/>
</dbReference>
<feature type="compositionally biased region" description="Basic and acidic residues" evidence="3">
    <location>
        <begin position="70"/>
        <end position="80"/>
    </location>
</feature>
<feature type="region of interest" description="Disordered" evidence="3">
    <location>
        <begin position="196"/>
        <end position="215"/>
    </location>
</feature>
<feature type="domain" description="RRM" evidence="4">
    <location>
        <begin position="119"/>
        <end position="196"/>
    </location>
</feature>
<evidence type="ECO:0000256" key="2">
    <source>
        <dbReference type="PROSITE-ProRule" id="PRU00176"/>
    </source>
</evidence>
<dbReference type="Gene3D" id="3.30.70.330">
    <property type="match status" value="2"/>
</dbReference>
<feature type="compositionally biased region" description="Basic residues" evidence="3">
    <location>
        <begin position="56"/>
        <end position="69"/>
    </location>
</feature>
<dbReference type="InterPro" id="IPR000504">
    <property type="entry name" value="RRM_dom"/>
</dbReference>